<sequence length="322" mass="35631">MDATDLDVSYIADAYHEVLETTQRFVVGNRALIDLIFTGVLSDGAVLIEGVPGTAKTTVSKIMAKLLSYSFKRIQGAVDVQPADIIGVRIYVARENQFILQKGPIFSNFVLVDEINRLTPKTQSALLESMSEHQATIDGNTYPLPKPFFVIATQNPYEFEGTFSLVEAQRDRFMYSIPLEHLNVEDELEIIRRDNGGGLSWTDFEESLPALLSPEDIGEMMGVVRQVHVDEAVLRYIADLVAATRSHGDVRLGASSRASLALLRGAKVRAAMDGRPYVLPDDVKTLAMPVLRHRLLMERDAIIGQISVNTVIEEILNSVEVS</sequence>
<dbReference type="InterPro" id="IPR050764">
    <property type="entry name" value="CbbQ/NirQ/NorQ/GpvN"/>
</dbReference>
<organism evidence="2 3">
    <name type="scientific">Methanofollis tationis</name>
    <dbReference type="NCBI Taxonomy" id="81417"/>
    <lineage>
        <taxon>Archaea</taxon>
        <taxon>Methanobacteriati</taxon>
        <taxon>Methanobacteriota</taxon>
        <taxon>Stenosarchaea group</taxon>
        <taxon>Methanomicrobia</taxon>
        <taxon>Methanomicrobiales</taxon>
        <taxon>Methanomicrobiaceae</taxon>
        <taxon>Methanofollis</taxon>
    </lineage>
</organism>
<dbReference type="Gene3D" id="1.10.8.80">
    <property type="entry name" value="Magnesium chelatase subunit I, C-Terminal domain"/>
    <property type="match status" value="1"/>
</dbReference>
<dbReference type="RefSeq" id="WP_176788813.1">
    <property type="nucleotide sequence ID" value="NZ_JABXWR010000001.1"/>
</dbReference>
<evidence type="ECO:0000313" key="3">
    <source>
        <dbReference type="Proteomes" id="UP000570823"/>
    </source>
</evidence>
<accession>A0A7K4HPJ3</accession>
<keyword evidence="3" id="KW-1185">Reference proteome</keyword>
<gene>
    <name evidence="2" type="ORF">HWN36_07705</name>
</gene>
<dbReference type="Proteomes" id="UP000570823">
    <property type="component" value="Unassembled WGS sequence"/>
</dbReference>
<dbReference type="CDD" id="cd00009">
    <property type="entry name" value="AAA"/>
    <property type="match status" value="1"/>
</dbReference>
<dbReference type="PANTHER" id="PTHR42759">
    <property type="entry name" value="MOXR FAMILY PROTEIN"/>
    <property type="match status" value="1"/>
</dbReference>
<evidence type="ECO:0000313" key="2">
    <source>
        <dbReference type="EMBL" id="NVO67193.1"/>
    </source>
</evidence>
<feature type="domain" description="AAA+ ATPase" evidence="1">
    <location>
        <begin position="42"/>
        <end position="183"/>
    </location>
</feature>
<dbReference type="EMBL" id="JABXWR010000001">
    <property type="protein sequence ID" value="NVO67193.1"/>
    <property type="molecule type" value="Genomic_DNA"/>
</dbReference>
<dbReference type="SUPFAM" id="SSF52540">
    <property type="entry name" value="P-loop containing nucleoside triphosphate hydrolases"/>
    <property type="match status" value="1"/>
</dbReference>
<dbReference type="Gene3D" id="3.40.50.300">
    <property type="entry name" value="P-loop containing nucleotide triphosphate hydrolases"/>
    <property type="match status" value="1"/>
</dbReference>
<dbReference type="Pfam" id="PF07726">
    <property type="entry name" value="AAA_3"/>
    <property type="match status" value="1"/>
</dbReference>
<dbReference type="SMART" id="SM00382">
    <property type="entry name" value="AAA"/>
    <property type="match status" value="1"/>
</dbReference>
<dbReference type="InterPro" id="IPR003593">
    <property type="entry name" value="AAA+_ATPase"/>
</dbReference>
<dbReference type="InterPro" id="IPR041628">
    <property type="entry name" value="ChlI/MoxR_AAA_lid"/>
</dbReference>
<evidence type="ECO:0000259" key="1">
    <source>
        <dbReference type="SMART" id="SM00382"/>
    </source>
</evidence>
<protein>
    <submittedName>
        <fullName evidence="2">MoxR family ATPase</fullName>
    </submittedName>
</protein>
<reference evidence="2 3" key="1">
    <citation type="submission" date="2020-06" db="EMBL/GenBank/DDBJ databases">
        <title>Methanofollis fontis sp. nov., a methanogen isolated from marine sediments near a cold seep at Four-Way Closure Ridge offshore southwestern Taiwan.</title>
        <authorList>
            <person name="Chen S.-C."/>
            <person name="Teng N.-H."/>
            <person name="Lin Y.-S."/>
            <person name="Lai M.-C."/>
            <person name="Chen H.-H."/>
            <person name="Wang C.-C."/>
        </authorList>
    </citation>
    <scope>NUCLEOTIDE SEQUENCE [LARGE SCALE GENOMIC DNA]</scope>
    <source>
        <strain evidence="2 3">DSM 2702</strain>
    </source>
</reference>
<comment type="caution">
    <text evidence="2">The sequence shown here is derived from an EMBL/GenBank/DDBJ whole genome shotgun (WGS) entry which is preliminary data.</text>
</comment>
<dbReference type="AlphaFoldDB" id="A0A7K4HPJ3"/>
<dbReference type="GO" id="GO:0016887">
    <property type="term" value="F:ATP hydrolysis activity"/>
    <property type="evidence" value="ECO:0007669"/>
    <property type="project" value="InterPro"/>
</dbReference>
<dbReference type="PANTHER" id="PTHR42759:SF5">
    <property type="entry name" value="METHANOL DEHYDROGENASE REGULATOR"/>
    <property type="match status" value="1"/>
</dbReference>
<dbReference type="GO" id="GO:0005524">
    <property type="term" value="F:ATP binding"/>
    <property type="evidence" value="ECO:0007669"/>
    <property type="project" value="InterPro"/>
</dbReference>
<proteinExistence type="predicted"/>
<dbReference type="Pfam" id="PF17863">
    <property type="entry name" value="AAA_lid_2"/>
    <property type="match status" value="1"/>
</dbReference>
<name>A0A7K4HPJ3_9EURY</name>
<dbReference type="InterPro" id="IPR011703">
    <property type="entry name" value="ATPase_AAA-3"/>
</dbReference>
<dbReference type="PIRSF" id="PIRSF002849">
    <property type="entry name" value="AAA_ATPase_chaperone_MoxR_prd"/>
    <property type="match status" value="1"/>
</dbReference>
<dbReference type="OrthoDB" id="24581at2157"/>
<dbReference type="InterPro" id="IPR027417">
    <property type="entry name" value="P-loop_NTPase"/>
</dbReference>